<dbReference type="EMBL" id="BMDY01000014">
    <property type="protein sequence ID" value="GGB10235.1"/>
    <property type="molecule type" value="Genomic_DNA"/>
</dbReference>
<dbReference type="RefSeq" id="WP_055732055.1">
    <property type="nucleotide sequence ID" value="NZ_BMDY01000014.1"/>
</dbReference>
<dbReference type="Pfam" id="PF01882">
    <property type="entry name" value="DUF58"/>
    <property type="match status" value="1"/>
</dbReference>
<dbReference type="Proteomes" id="UP000651977">
    <property type="component" value="Unassembled WGS sequence"/>
</dbReference>
<sequence>MNKITRLSPVNLSIEQLIEAKAIHLNMPPWRQVTSSRHGNRLSKVRGRGMEFDEVRHYQAGDDIRCIDWRVTARTGKTHTKLFREDREHPVFIFLDLSHSMYFGSGDKLKSVFASELAACLGWNAQQLGERVALTLHLGEQAHNQKPAASKTHWLAQLQSIVDLHNQQFQRLTEGSMQVGSPSHNLAKLSQLIKTGYQVHLISDFYQFDSDAALHLQRLSQHNQVFAWQISDPLEQQLPKAQQAQQLAVSDGSQQAYINPSNKAFRQQFKRLAEQRQRNIERMLQQARIPHQHFSTALEWQDYA</sequence>
<proteinExistence type="predicted"/>
<dbReference type="PANTHER" id="PTHR33608">
    <property type="entry name" value="BLL2464 PROTEIN"/>
    <property type="match status" value="1"/>
</dbReference>
<evidence type="ECO:0000259" key="1">
    <source>
        <dbReference type="Pfam" id="PF01882"/>
    </source>
</evidence>
<accession>A0ABQ1I2K9</accession>
<keyword evidence="3" id="KW-1185">Reference proteome</keyword>
<dbReference type="PANTHER" id="PTHR33608:SF12">
    <property type="entry name" value="DUF58 DOMAIN-CONTAINING PROTEIN"/>
    <property type="match status" value="1"/>
</dbReference>
<protein>
    <recommendedName>
        <fullName evidence="1">DUF58 domain-containing protein</fullName>
    </recommendedName>
</protein>
<feature type="domain" description="DUF58" evidence="1">
    <location>
        <begin position="54"/>
        <end position="277"/>
    </location>
</feature>
<evidence type="ECO:0000313" key="2">
    <source>
        <dbReference type="EMBL" id="GGB10235.1"/>
    </source>
</evidence>
<name>A0ABQ1I2K9_9ALTE</name>
<comment type="caution">
    <text evidence="2">The sequence shown here is derived from an EMBL/GenBank/DDBJ whole genome shotgun (WGS) entry which is preliminary data.</text>
</comment>
<reference evidence="3" key="1">
    <citation type="journal article" date="2019" name="Int. J. Syst. Evol. Microbiol.">
        <title>The Global Catalogue of Microorganisms (GCM) 10K type strain sequencing project: providing services to taxonomists for standard genome sequencing and annotation.</title>
        <authorList>
            <consortium name="The Broad Institute Genomics Platform"/>
            <consortium name="The Broad Institute Genome Sequencing Center for Infectious Disease"/>
            <person name="Wu L."/>
            <person name="Ma J."/>
        </authorList>
    </citation>
    <scope>NUCLEOTIDE SEQUENCE [LARGE SCALE GENOMIC DNA]</scope>
    <source>
        <strain evidence="3">CGMCC 1.10131</strain>
    </source>
</reference>
<gene>
    <name evidence="2" type="ORF">GCM10007414_24520</name>
</gene>
<evidence type="ECO:0000313" key="3">
    <source>
        <dbReference type="Proteomes" id="UP000651977"/>
    </source>
</evidence>
<dbReference type="InterPro" id="IPR002881">
    <property type="entry name" value="DUF58"/>
</dbReference>
<organism evidence="2 3">
    <name type="scientific">Agarivorans gilvus</name>
    <dbReference type="NCBI Taxonomy" id="680279"/>
    <lineage>
        <taxon>Bacteria</taxon>
        <taxon>Pseudomonadati</taxon>
        <taxon>Pseudomonadota</taxon>
        <taxon>Gammaproteobacteria</taxon>
        <taxon>Alteromonadales</taxon>
        <taxon>Alteromonadaceae</taxon>
        <taxon>Agarivorans</taxon>
    </lineage>
</organism>